<proteinExistence type="predicted"/>
<protein>
    <submittedName>
        <fullName evidence="1">Uncharacterized protein</fullName>
    </submittedName>
</protein>
<keyword evidence="2" id="KW-1185">Reference proteome</keyword>
<dbReference type="OrthoDB" id="5422293at2759"/>
<gene>
    <name evidence="1" type="ORF">PAC_20061</name>
</gene>
<dbReference type="Proteomes" id="UP000184330">
    <property type="component" value="Unassembled WGS sequence"/>
</dbReference>
<organism evidence="1 2">
    <name type="scientific">Phialocephala subalpina</name>
    <dbReference type="NCBI Taxonomy" id="576137"/>
    <lineage>
        <taxon>Eukaryota</taxon>
        <taxon>Fungi</taxon>
        <taxon>Dikarya</taxon>
        <taxon>Ascomycota</taxon>
        <taxon>Pezizomycotina</taxon>
        <taxon>Leotiomycetes</taxon>
        <taxon>Helotiales</taxon>
        <taxon>Mollisiaceae</taxon>
        <taxon>Phialocephala</taxon>
        <taxon>Phialocephala fortinii species complex</taxon>
    </lineage>
</organism>
<dbReference type="EMBL" id="FJOG01000100">
    <property type="protein sequence ID" value="CZR70160.1"/>
    <property type="molecule type" value="Genomic_DNA"/>
</dbReference>
<sequence>MGILSYLGRSLPWKRSGTSTAKLDTFNTNTTSLPLPPRELLRGREFYEIPILRRRIDREVDTPLAALYRLYEHIMLDQNIEMRNELEAFWFQPGWLIRQIPDPKDPDPERYAVLAVIPALLVLAFNRRIELGLPRDAPAIFTRDQLDEWRARERKYEKEPDWASCVPPCKQLLKIPHWNNDLREFVSIDGFDDHRASQEFAKKNILIWQPHIHFI</sequence>
<evidence type="ECO:0000313" key="1">
    <source>
        <dbReference type="EMBL" id="CZR70160.1"/>
    </source>
</evidence>
<dbReference type="AlphaFoldDB" id="A0A1L7XYW9"/>
<name>A0A1L7XYW9_9HELO</name>
<evidence type="ECO:0000313" key="2">
    <source>
        <dbReference type="Proteomes" id="UP000184330"/>
    </source>
</evidence>
<reference evidence="1 2" key="1">
    <citation type="submission" date="2016-03" db="EMBL/GenBank/DDBJ databases">
        <authorList>
            <person name="Ploux O."/>
        </authorList>
    </citation>
    <scope>NUCLEOTIDE SEQUENCE [LARGE SCALE GENOMIC DNA]</scope>
    <source>
        <strain evidence="1 2">UAMH 11012</strain>
    </source>
</reference>
<accession>A0A1L7XYW9</accession>